<reference evidence="1 2" key="1">
    <citation type="submission" date="2020-03" db="EMBL/GenBank/DDBJ databases">
        <title>Leucobacter sp. nov., isolated from beetles.</title>
        <authorList>
            <person name="Hyun D.-W."/>
            <person name="Bae J.-W."/>
        </authorList>
    </citation>
    <scope>NUCLEOTIDE SEQUENCE [LARGE SCALE GENOMIC DNA]</scope>
    <source>
        <strain evidence="1 2">HDW9C</strain>
    </source>
</reference>
<gene>
    <name evidence="1" type="ORF">G7068_01135</name>
</gene>
<dbReference type="Proteomes" id="UP000502677">
    <property type="component" value="Chromosome"/>
</dbReference>
<accession>A0A6G7XBJ1</accession>
<dbReference type="AlphaFoldDB" id="A0A6G7XBJ1"/>
<evidence type="ECO:0000313" key="2">
    <source>
        <dbReference type="Proteomes" id="UP000502677"/>
    </source>
</evidence>
<organism evidence="1 2">
    <name type="scientific">Leucobacter viscericola</name>
    <dbReference type="NCBI Taxonomy" id="2714935"/>
    <lineage>
        <taxon>Bacteria</taxon>
        <taxon>Bacillati</taxon>
        <taxon>Actinomycetota</taxon>
        <taxon>Actinomycetes</taxon>
        <taxon>Micrococcales</taxon>
        <taxon>Microbacteriaceae</taxon>
        <taxon>Leucobacter</taxon>
    </lineage>
</organism>
<keyword evidence="2" id="KW-1185">Reference proteome</keyword>
<evidence type="ECO:0000313" key="1">
    <source>
        <dbReference type="EMBL" id="QIK61964.1"/>
    </source>
</evidence>
<proteinExistence type="predicted"/>
<dbReference type="EMBL" id="CP049863">
    <property type="protein sequence ID" value="QIK61964.1"/>
    <property type="molecule type" value="Genomic_DNA"/>
</dbReference>
<sequence length="117" mass="13056">MGSHRFSPLAPPSTVGDLFTRMPPRFGLRGDTYLWGELKDVLADTPLPDNQWDLRKILEGAWESATGTALTNTSTSFYVERFDPGHGMSAGQVMPSWWLQTGMDILIDRFCAFSGEQ</sequence>
<dbReference type="RefSeq" id="WP_166287684.1">
    <property type="nucleotide sequence ID" value="NZ_CP049863.1"/>
</dbReference>
<name>A0A6G7XBJ1_9MICO</name>
<dbReference type="KEGG" id="lvi:G7068_01135"/>
<protein>
    <submittedName>
        <fullName evidence="1">Uncharacterized protein</fullName>
    </submittedName>
</protein>